<protein>
    <submittedName>
        <fullName evidence="2">Uncharacterized protein</fullName>
    </submittedName>
</protein>
<evidence type="ECO:0000313" key="3">
    <source>
        <dbReference type="Proteomes" id="UP001396334"/>
    </source>
</evidence>
<feature type="compositionally biased region" description="Basic and acidic residues" evidence="1">
    <location>
        <begin position="411"/>
        <end position="424"/>
    </location>
</feature>
<dbReference type="EMBL" id="JBBPBN010000035">
    <property type="protein sequence ID" value="KAK9002006.1"/>
    <property type="molecule type" value="Genomic_DNA"/>
</dbReference>
<comment type="caution">
    <text evidence="2">The sequence shown here is derived from an EMBL/GenBank/DDBJ whole genome shotgun (WGS) entry which is preliminary data.</text>
</comment>
<name>A0ABR2QMW8_9ROSI</name>
<dbReference type="Proteomes" id="UP001396334">
    <property type="component" value="Unassembled WGS sequence"/>
</dbReference>
<gene>
    <name evidence="2" type="ORF">V6N11_024699</name>
</gene>
<reference evidence="2 3" key="1">
    <citation type="journal article" date="2024" name="G3 (Bethesda)">
        <title>Genome assembly of Hibiscus sabdariffa L. provides insights into metabolisms of medicinal natural products.</title>
        <authorList>
            <person name="Kim T."/>
        </authorList>
    </citation>
    <scope>NUCLEOTIDE SEQUENCE [LARGE SCALE GENOMIC DNA]</scope>
    <source>
        <strain evidence="2">TK-2024</strain>
        <tissue evidence="2">Old leaves</tissue>
    </source>
</reference>
<feature type="region of interest" description="Disordered" evidence="1">
    <location>
        <begin position="1"/>
        <end position="23"/>
    </location>
</feature>
<accession>A0ABR2QMW8</accession>
<feature type="region of interest" description="Disordered" evidence="1">
    <location>
        <begin position="403"/>
        <end position="424"/>
    </location>
</feature>
<evidence type="ECO:0000256" key="1">
    <source>
        <dbReference type="SAM" id="MobiDB-lite"/>
    </source>
</evidence>
<keyword evidence="3" id="KW-1185">Reference proteome</keyword>
<organism evidence="2 3">
    <name type="scientific">Hibiscus sabdariffa</name>
    <name type="common">roselle</name>
    <dbReference type="NCBI Taxonomy" id="183260"/>
    <lineage>
        <taxon>Eukaryota</taxon>
        <taxon>Viridiplantae</taxon>
        <taxon>Streptophyta</taxon>
        <taxon>Embryophyta</taxon>
        <taxon>Tracheophyta</taxon>
        <taxon>Spermatophyta</taxon>
        <taxon>Magnoliopsida</taxon>
        <taxon>eudicotyledons</taxon>
        <taxon>Gunneridae</taxon>
        <taxon>Pentapetalae</taxon>
        <taxon>rosids</taxon>
        <taxon>malvids</taxon>
        <taxon>Malvales</taxon>
        <taxon>Malvaceae</taxon>
        <taxon>Malvoideae</taxon>
        <taxon>Hibiscus</taxon>
    </lineage>
</organism>
<proteinExistence type="predicted"/>
<evidence type="ECO:0000313" key="2">
    <source>
        <dbReference type="EMBL" id="KAK9002006.1"/>
    </source>
</evidence>
<sequence>MVELTAGVSLTVSHDGGRPPESIPHVDFNQPLERVGSPLVAEDQPVVKCGRIDSVVMDTMEGSEAMEMEADGLLSTKEREALAGDASTGLQPRVSYAHVVRDSLRGKDPTHVFEELSPDKIIVRDEDCVVDNLGRFPRISFAESVHAQINLISIPTATGPALEACSIKSSKELFGPWMIVDNRCRRIPPNKPSGGRQDLVMKDPLGSCFAVLNSSDTVEDTITGEVEVSPQASDELAPIGTDVQVASGPGVVRTVTVGIELPKRKPRSSPASSSQIETIPMLPGNEITVVEHRPHGASKDHQAVSLLERGNGSSGLDTGKSQAGRGLKLKQAKENARQGLMICKPPPAKTISRPVLSDWVDNVNQQLNSIAHRKELDPGGTPKIILTNEGVLDVISTTQTIPGRSSQYHKVGSDAGDRDGSLGQ</sequence>